<dbReference type="RefSeq" id="WP_178347482.1">
    <property type="nucleotide sequence ID" value="NZ_JACRTE010000016.1"/>
</dbReference>
<evidence type="ECO:0000256" key="2">
    <source>
        <dbReference type="ARBA" id="ARBA00022801"/>
    </source>
</evidence>
<gene>
    <name evidence="5" type="ORF">H8706_09885</name>
</gene>
<proteinExistence type="inferred from homology"/>
<name>A0A926FFB4_9FIRM</name>
<keyword evidence="6" id="KW-1185">Reference proteome</keyword>
<dbReference type="PANTHER" id="PTHR11049">
    <property type="entry name" value="ACYL COENZYME A THIOESTER HYDROLASE"/>
    <property type="match status" value="1"/>
</dbReference>
<dbReference type="InterPro" id="IPR033120">
    <property type="entry name" value="HOTDOG_ACOT"/>
</dbReference>
<dbReference type="GO" id="GO:0009062">
    <property type="term" value="P:fatty acid catabolic process"/>
    <property type="evidence" value="ECO:0007669"/>
    <property type="project" value="TreeGrafter"/>
</dbReference>
<dbReference type="Pfam" id="PF03061">
    <property type="entry name" value="4HBT"/>
    <property type="match status" value="1"/>
</dbReference>
<comment type="similarity">
    <text evidence="1">Belongs to the acyl coenzyme A hydrolase family.</text>
</comment>
<sequence length="155" mass="17862">MKKRVSDSITHHVEIIMPQHINGQRRLFGGVLMQWIDVVAAVTARRHSGCNVVTASVDNLNFKSGANINDSLVLEGRVTYVGNTSMEVRVDTFVERLDGEKKEINRAYFVMVALDENKNPVKVPELIIENDEDREEYEAGRKRYELRKLRKKENY</sequence>
<dbReference type="GO" id="GO:0005829">
    <property type="term" value="C:cytosol"/>
    <property type="evidence" value="ECO:0007669"/>
    <property type="project" value="TreeGrafter"/>
</dbReference>
<comment type="caution">
    <text evidence="5">The sequence shown here is derived from an EMBL/GenBank/DDBJ whole genome shotgun (WGS) entry which is preliminary data.</text>
</comment>
<evidence type="ECO:0000313" key="5">
    <source>
        <dbReference type="EMBL" id="MBC8597175.1"/>
    </source>
</evidence>
<keyword evidence="2 3" id="KW-0378">Hydrolase</keyword>
<dbReference type="AlphaFoldDB" id="A0A926FFB4"/>
<dbReference type="CDD" id="cd03442">
    <property type="entry name" value="BFIT_BACH"/>
    <property type="match status" value="1"/>
</dbReference>
<evidence type="ECO:0000256" key="3">
    <source>
        <dbReference type="PROSITE-ProRule" id="PRU01106"/>
    </source>
</evidence>
<dbReference type="Proteomes" id="UP000647416">
    <property type="component" value="Unassembled WGS sequence"/>
</dbReference>
<dbReference type="EMBL" id="JACRTE010000016">
    <property type="protein sequence ID" value="MBC8597175.1"/>
    <property type="molecule type" value="Genomic_DNA"/>
</dbReference>
<dbReference type="PANTHER" id="PTHR11049:SF24">
    <property type="entry name" value="CYTOSOLIC ACYL COENZYME A THIOESTER HYDROLASE"/>
    <property type="match status" value="1"/>
</dbReference>
<dbReference type="Gene3D" id="3.10.129.10">
    <property type="entry name" value="Hotdog Thioesterase"/>
    <property type="match status" value="1"/>
</dbReference>
<dbReference type="SUPFAM" id="SSF54637">
    <property type="entry name" value="Thioesterase/thiol ester dehydrase-isomerase"/>
    <property type="match status" value="1"/>
</dbReference>
<dbReference type="InterPro" id="IPR040170">
    <property type="entry name" value="Cytosol_ACT"/>
</dbReference>
<evidence type="ECO:0000313" key="6">
    <source>
        <dbReference type="Proteomes" id="UP000647416"/>
    </source>
</evidence>
<dbReference type="InterPro" id="IPR029069">
    <property type="entry name" value="HotDog_dom_sf"/>
</dbReference>
<accession>A0A926FFB4</accession>
<protein>
    <submittedName>
        <fullName evidence="5">Acyl-CoA thioesterase</fullName>
    </submittedName>
</protein>
<reference evidence="5" key="1">
    <citation type="submission" date="2020-08" db="EMBL/GenBank/DDBJ databases">
        <title>Genome public.</title>
        <authorList>
            <person name="Liu C."/>
            <person name="Sun Q."/>
        </authorList>
    </citation>
    <scope>NUCLEOTIDE SEQUENCE</scope>
    <source>
        <strain evidence="5">NSJ-50</strain>
    </source>
</reference>
<dbReference type="GO" id="GO:0006637">
    <property type="term" value="P:acyl-CoA metabolic process"/>
    <property type="evidence" value="ECO:0007669"/>
    <property type="project" value="TreeGrafter"/>
</dbReference>
<feature type="domain" description="HotDog ACOT-type" evidence="4">
    <location>
        <begin position="6"/>
        <end position="117"/>
    </location>
</feature>
<dbReference type="InterPro" id="IPR006683">
    <property type="entry name" value="Thioestr_dom"/>
</dbReference>
<dbReference type="PROSITE" id="PS51770">
    <property type="entry name" value="HOTDOG_ACOT"/>
    <property type="match status" value="1"/>
</dbReference>
<organism evidence="5 6">
    <name type="scientific">Qingrenia yutianensis</name>
    <dbReference type="NCBI Taxonomy" id="2763676"/>
    <lineage>
        <taxon>Bacteria</taxon>
        <taxon>Bacillati</taxon>
        <taxon>Bacillota</taxon>
        <taxon>Clostridia</taxon>
        <taxon>Eubacteriales</taxon>
        <taxon>Oscillospiraceae</taxon>
        <taxon>Qingrenia</taxon>
    </lineage>
</organism>
<evidence type="ECO:0000256" key="1">
    <source>
        <dbReference type="ARBA" id="ARBA00010458"/>
    </source>
</evidence>
<dbReference type="GO" id="GO:0052816">
    <property type="term" value="F:long-chain fatty acyl-CoA hydrolase activity"/>
    <property type="evidence" value="ECO:0007669"/>
    <property type="project" value="TreeGrafter"/>
</dbReference>
<evidence type="ECO:0000259" key="4">
    <source>
        <dbReference type="PROSITE" id="PS51770"/>
    </source>
</evidence>